<reference evidence="1 2" key="1">
    <citation type="journal article" date="2021" name="Microbiol. Resour. Announc.">
        <title>Complete Genome Sequences of Two Rhodococcus sp. Strains with Large and Linear Chromosomes, Isolated from Apple Rhizosphere.</title>
        <authorList>
            <person name="Benning S."/>
            <person name="Brugnone N."/>
            <person name="Siani R."/>
            <person name="Kublik S."/>
            <person name="Schloter M."/>
            <person name="Rad V."/>
        </authorList>
    </citation>
    <scope>NUCLEOTIDE SEQUENCE [LARGE SCALE GENOMIC DNA]</scope>
    <source>
        <strain evidence="1 2">R79</strain>
    </source>
</reference>
<gene>
    <name evidence="1" type="ORF">JWS13_39235</name>
</gene>
<keyword evidence="2" id="KW-1185">Reference proteome</keyword>
<dbReference type="EMBL" id="CP070619">
    <property type="protein sequence ID" value="QSE94210.1"/>
    <property type="molecule type" value="Genomic_DNA"/>
</dbReference>
<protein>
    <submittedName>
        <fullName evidence="1">Uncharacterized protein</fullName>
    </submittedName>
</protein>
<reference evidence="1 2" key="2">
    <citation type="journal article" date="2022" name="Arch. Microbiol.">
        <title>Rhodococcus pseudokoreensis sp. nov. isolated from the rhizosphere of young M26 apple rootstocks.</title>
        <authorList>
            <person name="Kampfer P."/>
            <person name="Glaeser S.P."/>
            <person name="Blom J."/>
            <person name="Wolf J."/>
            <person name="Benning S."/>
            <person name="Schloter M."/>
            <person name="Neumann-Schaal M."/>
        </authorList>
    </citation>
    <scope>NUCLEOTIDE SEQUENCE [LARGE SCALE GENOMIC DNA]</scope>
    <source>
        <strain evidence="1 2">R79</strain>
    </source>
</reference>
<organism evidence="1 2">
    <name type="scientific">Rhodococcus pseudokoreensis</name>
    <dbReference type="NCBI Taxonomy" id="2811421"/>
    <lineage>
        <taxon>Bacteria</taxon>
        <taxon>Bacillati</taxon>
        <taxon>Actinomycetota</taxon>
        <taxon>Actinomycetes</taxon>
        <taxon>Mycobacteriales</taxon>
        <taxon>Nocardiaceae</taxon>
        <taxon>Rhodococcus</taxon>
    </lineage>
</organism>
<sequence>MTSRQPVAAPVTTTTFPAAKVPKTTISDGIYAVGSDVAAGTYSTTGPRSDMGVCAWTFLPYKGAGLGEANGGSSTMGPGYMQLDEGQIVQTIGCTWTLDG</sequence>
<evidence type="ECO:0000313" key="1">
    <source>
        <dbReference type="EMBL" id="QSE94210.1"/>
    </source>
</evidence>
<dbReference type="Proteomes" id="UP000662986">
    <property type="component" value="Chromosome"/>
</dbReference>
<name>A0A974ZXP6_9NOCA</name>
<accession>A0A974ZXP6</accession>
<dbReference type="RefSeq" id="WP_206010642.1">
    <property type="nucleotide sequence ID" value="NZ_CP070619.1"/>
</dbReference>
<evidence type="ECO:0000313" key="2">
    <source>
        <dbReference type="Proteomes" id="UP000662986"/>
    </source>
</evidence>
<proteinExistence type="predicted"/>